<dbReference type="EMBL" id="JBHSDY010000012">
    <property type="protein sequence ID" value="MFC4299849.1"/>
    <property type="molecule type" value="Genomic_DNA"/>
</dbReference>
<dbReference type="Proteomes" id="UP001595756">
    <property type="component" value="Unassembled WGS sequence"/>
</dbReference>
<keyword evidence="5" id="KW-1185">Reference proteome</keyword>
<evidence type="ECO:0000313" key="4">
    <source>
        <dbReference type="EMBL" id="MFC4299849.1"/>
    </source>
</evidence>
<dbReference type="PANTHER" id="PTHR33376">
    <property type="match status" value="1"/>
</dbReference>
<evidence type="ECO:0000313" key="5">
    <source>
        <dbReference type="Proteomes" id="UP001595756"/>
    </source>
</evidence>
<dbReference type="InterPro" id="IPR004682">
    <property type="entry name" value="TRAP_DctP"/>
</dbReference>
<dbReference type="RefSeq" id="WP_376814387.1">
    <property type="nucleotide sequence ID" value="NZ_JBHSDY010000012.1"/>
</dbReference>
<reference evidence="5" key="1">
    <citation type="journal article" date="2019" name="Int. J. Syst. Evol. Microbiol.">
        <title>The Global Catalogue of Microorganisms (GCM) 10K type strain sequencing project: providing services to taxonomists for standard genome sequencing and annotation.</title>
        <authorList>
            <consortium name="The Broad Institute Genomics Platform"/>
            <consortium name="The Broad Institute Genome Sequencing Center for Infectious Disease"/>
            <person name="Wu L."/>
            <person name="Ma J."/>
        </authorList>
    </citation>
    <scope>NUCLEOTIDE SEQUENCE [LARGE SCALE GENOMIC DNA]</scope>
    <source>
        <strain evidence="5">CGMCC 1.19029</strain>
    </source>
</reference>
<keyword evidence="3" id="KW-0732">Signal</keyword>
<dbReference type="InterPro" id="IPR018389">
    <property type="entry name" value="DctP_fam"/>
</dbReference>
<dbReference type="CDD" id="cd13603">
    <property type="entry name" value="PBP2_TRAP_Siap_TeaA_like"/>
    <property type="match status" value="1"/>
</dbReference>
<protein>
    <submittedName>
        <fullName evidence="4">TRAP transporter substrate-binding protein</fullName>
    </submittedName>
</protein>
<accession>A0ABV8S4B7</accession>
<dbReference type="PANTHER" id="PTHR33376:SF7">
    <property type="entry name" value="C4-DICARBOXYLATE-BINDING PROTEIN DCTB"/>
    <property type="match status" value="1"/>
</dbReference>
<dbReference type="Gene3D" id="3.40.190.170">
    <property type="entry name" value="Bacterial extracellular solute-binding protein, family 7"/>
    <property type="match status" value="1"/>
</dbReference>
<comment type="similarity">
    <text evidence="1">Belongs to the bacterial solute-binding protein 7 family.</text>
</comment>
<gene>
    <name evidence="4" type="ORF">ACFO0J_17540</name>
</gene>
<dbReference type="Pfam" id="PF03480">
    <property type="entry name" value="DctP"/>
    <property type="match status" value="1"/>
</dbReference>
<evidence type="ECO:0000256" key="2">
    <source>
        <dbReference type="ARBA" id="ARBA00022448"/>
    </source>
</evidence>
<comment type="caution">
    <text evidence="4">The sequence shown here is derived from an EMBL/GenBank/DDBJ whole genome shotgun (WGS) entry which is preliminary data.</text>
</comment>
<dbReference type="PIRSF" id="PIRSF006470">
    <property type="entry name" value="DctB"/>
    <property type="match status" value="1"/>
</dbReference>
<dbReference type="InterPro" id="IPR038404">
    <property type="entry name" value="TRAP_DctP_sf"/>
</dbReference>
<dbReference type="NCBIfam" id="NF037995">
    <property type="entry name" value="TRAP_S1"/>
    <property type="match status" value="1"/>
</dbReference>
<evidence type="ECO:0000256" key="3">
    <source>
        <dbReference type="ARBA" id="ARBA00022729"/>
    </source>
</evidence>
<organism evidence="4 5">
    <name type="scientific">Castellaniella hirudinis</name>
    <dbReference type="NCBI Taxonomy" id="1144617"/>
    <lineage>
        <taxon>Bacteria</taxon>
        <taxon>Pseudomonadati</taxon>
        <taxon>Pseudomonadota</taxon>
        <taxon>Betaproteobacteria</taxon>
        <taxon>Burkholderiales</taxon>
        <taxon>Alcaligenaceae</taxon>
        <taxon>Castellaniella</taxon>
    </lineage>
</organism>
<name>A0ABV8S4B7_9BURK</name>
<keyword evidence="2" id="KW-0813">Transport</keyword>
<proteinExistence type="inferred from homology"/>
<evidence type="ECO:0000256" key="1">
    <source>
        <dbReference type="ARBA" id="ARBA00009023"/>
    </source>
</evidence>
<sequence length="384" mass="42639">MKSGDRPDFSYSIIEIGGFYRFSRVRSSIDRSSFLFIVSIWSFISMKNFLIKCLALFMTVAPSFAAHAEPHNLRLAYVFSTTSTQHEAAQRFAQLVEERSNKRFTVTLFPNGQLGGDEALGRALANNTLDLSFLSQGSLSGVDALLDFYALPYIAPTYQTADALILRSDGVIQSTLREALGKHNIISLAPLEIGFRGFSNSKRPVHTQEDMRGIKIRVPGLANIRAFFNALKVQNTVIPYPDLFNALQQGTVDGQEGGINLFYPSRLFEAQKYFTSLNHVYDIATIVAGGQFWNELSPADRALFQAIAEEVSKGQIQASRQMTSTYITKLEEAGISIVTLTDDEMKPFKAAGQKVWEQRADVYGKERIAALLKEVEAASAENTK</sequence>